<evidence type="ECO:0000313" key="3">
    <source>
        <dbReference type="Proteomes" id="UP000737018"/>
    </source>
</evidence>
<evidence type="ECO:0000259" key="1">
    <source>
        <dbReference type="Pfam" id="PF13966"/>
    </source>
</evidence>
<feature type="domain" description="Reverse transcriptase zinc-binding" evidence="1">
    <location>
        <begin position="6"/>
        <end position="69"/>
    </location>
</feature>
<dbReference type="AlphaFoldDB" id="A0A8J4V3K4"/>
<organism evidence="2 3">
    <name type="scientific">Castanea mollissima</name>
    <name type="common">Chinese chestnut</name>
    <dbReference type="NCBI Taxonomy" id="60419"/>
    <lineage>
        <taxon>Eukaryota</taxon>
        <taxon>Viridiplantae</taxon>
        <taxon>Streptophyta</taxon>
        <taxon>Embryophyta</taxon>
        <taxon>Tracheophyta</taxon>
        <taxon>Spermatophyta</taxon>
        <taxon>Magnoliopsida</taxon>
        <taxon>eudicotyledons</taxon>
        <taxon>Gunneridae</taxon>
        <taxon>Pentapetalae</taxon>
        <taxon>rosids</taxon>
        <taxon>fabids</taxon>
        <taxon>Fagales</taxon>
        <taxon>Fagaceae</taxon>
        <taxon>Castanea</taxon>
    </lineage>
</organism>
<reference evidence="2" key="1">
    <citation type="submission" date="2020-03" db="EMBL/GenBank/DDBJ databases">
        <title>Castanea mollissima Vanexum genome sequencing.</title>
        <authorList>
            <person name="Staton M."/>
        </authorList>
    </citation>
    <scope>NUCLEOTIDE SEQUENCE</scope>
    <source>
        <tissue evidence="2">Leaf</tissue>
    </source>
</reference>
<accession>A0A8J4V3K4</accession>
<dbReference type="OrthoDB" id="1420211at2759"/>
<gene>
    <name evidence="2" type="ORF">CMV_026659</name>
</gene>
<sequence>MIDGEWFWKVATIPKIQCFIWQCLHRSIPVREVLHFRGMEVPQICPICNEKPESILHCLRDCREAQALWKAFPPPLAASTFLGTSLVDWLKLNYRTNKLLPSPSFSWGIIFPFGIWTLWLRRNNFLFRNAGLPWNLKAEVISKASEFTYLGTNMKFARPQIKIQVRWFCPPMNWHKLNSDGSSLGNLGLAGGGGLIINDKEE</sequence>
<comment type="caution">
    <text evidence="2">The sequence shown here is derived from an EMBL/GenBank/DDBJ whole genome shotgun (WGS) entry which is preliminary data.</text>
</comment>
<protein>
    <recommendedName>
        <fullName evidence="1">Reverse transcriptase zinc-binding domain-containing protein</fullName>
    </recommendedName>
</protein>
<proteinExistence type="predicted"/>
<evidence type="ECO:0000313" key="2">
    <source>
        <dbReference type="EMBL" id="KAF3947173.1"/>
    </source>
</evidence>
<dbReference type="EMBL" id="JRKL02008099">
    <property type="protein sequence ID" value="KAF3947173.1"/>
    <property type="molecule type" value="Genomic_DNA"/>
</dbReference>
<name>A0A8J4V3K4_9ROSI</name>
<dbReference type="Pfam" id="PF13966">
    <property type="entry name" value="zf-RVT"/>
    <property type="match status" value="1"/>
</dbReference>
<dbReference type="InterPro" id="IPR026960">
    <property type="entry name" value="RVT-Znf"/>
</dbReference>
<dbReference type="Proteomes" id="UP000737018">
    <property type="component" value="Unassembled WGS sequence"/>
</dbReference>
<keyword evidence="3" id="KW-1185">Reference proteome</keyword>